<feature type="transmembrane region" description="Helical" evidence="1">
    <location>
        <begin position="90"/>
        <end position="112"/>
    </location>
</feature>
<sequence length="173" mass="19779">ISAGKQIRDYFGDDNEFITVRVEKDGEIISNLYNHREILHMKDVKELIRGVYRSQQVSALLIVVGVLLGFVFPMPGHLGRSVKWVCRGGGITLAATLFVGLLALAGFQRFFLYFHLISFSNDLWMLDPRKDFLIMMFPQGFFFDATALIVLLTVAEGMILWFAPSLIRKFWNI</sequence>
<dbReference type="InterPro" id="IPR010178">
    <property type="entry name" value="Lit"/>
</dbReference>
<name>A0A381YF40_9ZZZZ</name>
<evidence type="ECO:0000256" key="1">
    <source>
        <dbReference type="SAM" id="Phobius"/>
    </source>
</evidence>
<evidence type="ECO:0008006" key="3">
    <source>
        <dbReference type="Google" id="ProtNLM"/>
    </source>
</evidence>
<protein>
    <recommendedName>
        <fullName evidence="3">TIGR01906 family membrane protein</fullName>
    </recommendedName>
</protein>
<feature type="transmembrane region" description="Helical" evidence="1">
    <location>
        <begin position="57"/>
        <end position="78"/>
    </location>
</feature>
<proteinExistence type="predicted"/>
<dbReference type="NCBIfam" id="TIGR01906">
    <property type="entry name" value="integ_TIGR01906"/>
    <property type="match status" value="1"/>
</dbReference>
<feature type="non-terminal residue" evidence="2">
    <location>
        <position position="1"/>
    </location>
</feature>
<dbReference type="Pfam" id="PF07314">
    <property type="entry name" value="Lit"/>
    <property type="match status" value="1"/>
</dbReference>
<keyword evidence="1" id="KW-0812">Transmembrane</keyword>
<dbReference type="AlphaFoldDB" id="A0A381YF40"/>
<organism evidence="2">
    <name type="scientific">marine metagenome</name>
    <dbReference type="NCBI Taxonomy" id="408172"/>
    <lineage>
        <taxon>unclassified sequences</taxon>
        <taxon>metagenomes</taxon>
        <taxon>ecological metagenomes</taxon>
    </lineage>
</organism>
<accession>A0A381YF40</accession>
<feature type="transmembrane region" description="Helical" evidence="1">
    <location>
        <begin position="132"/>
        <end position="163"/>
    </location>
</feature>
<evidence type="ECO:0000313" key="2">
    <source>
        <dbReference type="EMBL" id="SVA75510.1"/>
    </source>
</evidence>
<reference evidence="2" key="1">
    <citation type="submission" date="2018-05" db="EMBL/GenBank/DDBJ databases">
        <authorList>
            <person name="Lanie J.A."/>
            <person name="Ng W.-L."/>
            <person name="Kazmierczak K.M."/>
            <person name="Andrzejewski T.M."/>
            <person name="Davidsen T.M."/>
            <person name="Wayne K.J."/>
            <person name="Tettelin H."/>
            <person name="Glass J.I."/>
            <person name="Rusch D."/>
            <person name="Podicherti R."/>
            <person name="Tsui H.-C.T."/>
            <person name="Winkler M.E."/>
        </authorList>
    </citation>
    <scope>NUCLEOTIDE SEQUENCE</scope>
</reference>
<keyword evidence="1" id="KW-1133">Transmembrane helix</keyword>
<keyword evidence="1" id="KW-0472">Membrane</keyword>
<dbReference type="EMBL" id="UINC01018064">
    <property type="protein sequence ID" value="SVA75510.1"/>
    <property type="molecule type" value="Genomic_DNA"/>
</dbReference>
<gene>
    <name evidence="2" type="ORF">METZ01_LOCUS128364</name>
</gene>